<comment type="similarity">
    <text evidence="3 7">Belongs to the peptidase S26 family.</text>
</comment>
<dbReference type="NCBIfam" id="TIGR02227">
    <property type="entry name" value="sigpep_I_bact"/>
    <property type="match status" value="1"/>
</dbReference>
<dbReference type="Pfam" id="PF10502">
    <property type="entry name" value="Peptidase_S26"/>
    <property type="match status" value="1"/>
</dbReference>
<dbReference type="GO" id="GO:0006465">
    <property type="term" value="P:signal peptide processing"/>
    <property type="evidence" value="ECO:0007669"/>
    <property type="project" value="InterPro"/>
</dbReference>
<dbReference type="Proteomes" id="UP000823900">
    <property type="component" value="Unassembled WGS sequence"/>
</dbReference>
<feature type="active site" evidence="6">
    <location>
        <position position="104"/>
    </location>
</feature>
<dbReference type="InterPro" id="IPR036286">
    <property type="entry name" value="LexA/Signal_pep-like_sf"/>
</dbReference>
<sequence>MADKNKSMELNDKENKKPEKTTFMAEFISWVKVILAAACIAWALTTFIIANSNIPTGSMIPTIMAGDRVIGFRLSYLFSEPERGDVVIFEWPDAPEGETIYYVKRIIGLPGDTIDIIGSNVYLNGSDTPLDEPYLNEPMDPEPVPLHFEVPEDSYFMMGDNRNYSSDARRWQNHYVTRDEITAKVLFSYFPKFRLID</sequence>
<protein>
    <recommendedName>
        <fullName evidence="4 7">Signal peptidase I</fullName>
        <ecNumber evidence="4 7">3.4.21.89</ecNumber>
    </recommendedName>
</protein>
<feature type="active site" evidence="6">
    <location>
        <position position="58"/>
    </location>
</feature>
<dbReference type="Gene3D" id="2.10.109.10">
    <property type="entry name" value="Umud Fragment, subunit A"/>
    <property type="match status" value="1"/>
</dbReference>
<evidence type="ECO:0000256" key="1">
    <source>
        <dbReference type="ARBA" id="ARBA00000677"/>
    </source>
</evidence>
<dbReference type="PANTHER" id="PTHR43390:SF1">
    <property type="entry name" value="CHLOROPLAST PROCESSING PEPTIDASE"/>
    <property type="match status" value="1"/>
</dbReference>
<dbReference type="InterPro" id="IPR019757">
    <property type="entry name" value="Pept_S26A_signal_pept_1_Lys-AS"/>
</dbReference>
<dbReference type="GO" id="GO:0009003">
    <property type="term" value="F:signal peptidase activity"/>
    <property type="evidence" value="ECO:0007669"/>
    <property type="project" value="UniProtKB-EC"/>
</dbReference>
<evidence type="ECO:0000256" key="3">
    <source>
        <dbReference type="ARBA" id="ARBA00009370"/>
    </source>
</evidence>
<dbReference type="EC" id="3.4.21.89" evidence="4 7"/>
<dbReference type="SUPFAM" id="SSF51306">
    <property type="entry name" value="LexA/Signal peptidase"/>
    <property type="match status" value="1"/>
</dbReference>
<comment type="caution">
    <text evidence="9">The sequence shown here is derived from an EMBL/GenBank/DDBJ whole genome shotgun (WGS) entry which is preliminary data.</text>
</comment>
<reference evidence="9" key="1">
    <citation type="journal article" date="2021" name="PeerJ">
        <title>Extensive microbial diversity within the chicken gut microbiome revealed by metagenomics and culture.</title>
        <authorList>
            <person name="Gilroy R."/>
            <person name="Ravi A."/>
            <person name="Getino M."/>
            <person name="Pursley I."/>
            <person name="Horton D.L."/>
            <person name="Alikhan N.F."/>
            <person name="Baker D."/>
            <person name="Gharbi K."/>
            <person name="Hall N."/>
            <person name="Watson M."/>
            <person name="Adriaenssens E.M."/>
            <person name="Foster-Nyarko E."/>
            <person name="Jarju S."/>
            <person name="Secka A."/>
            <person name="Antonio M."/>
            <person name="Oren A."/>
            <person name="Chaudhuri R.R."/>
            <person name="La Ragione R."/>
            <person name="Hildebrand F."/>
            <person name="Pallen M.J."/>
        </authorList>
    </citation>
    <scope>NUCLEOTIDE SEQUENCE</scope>
    <source>
        <strain evidence="9">CHK178-16964</strain>
    </source>
</reference>
<keyword evidence="7" id="KW-0645">Protease</keyword>
<evidence type="ECO:0000256" key="4">
    <source>
        <dbReference type="ARBA" id="ARBA00013208"/>
    </source>
</evidence>
<dbReference type="EMBL" id="DWZA01000004">
    <property type="protein sequence ID" value="HJA70073.1"/>
    <property type="molecule type" value="Genomic_DNA"/>
</dbReference>
<dbReference type="PROSITE" id="PS00760">
    <property type="entry name" value="SPASE_I_2"/>
    <property type="match status" value="1"/>
</dbReference>
<keyword evidence="7" id="KW-1133">Transmembrane helix</keyword>
<organism evidence="9 10">
    <name type="scientific">Candidatus Lachnoclostridium stercoravium</name>
    <dbReference type="NCBI Taxonomy" id="2838633"/>
    <lineage>
        <taxon>Bacteria</taxon>
        <taxon>Bacillati</taxon>
        <taxon>Bacillota</taxon>
        <taxon>Clostridia</taxon>
        <taxon>Lachnospirales</taxon>
        <taxon>Lachnospiraceae</taxon>
    </lineage>
</organism>
<proteinExistence type="inferred from homology"/>
<dbReference type="AlphaFoldDB" id="A0A9D2KLZ4"/>
<evidence type="ECO:0000256" key="2">
    <source>
        <dbReference type="ARBA" id="ARBA00004401"/>
    </source>
</evidence>
<comment type="subcellular location">
    <subcellularLocation>
        <location evidence="2">Cell membrane</location>
        <topology evidence="2">Single-pass type II membrane protein</topology>
    </subcellularLocation>
    <subcellularLocation>
        <location evidence="7">Membrane</location>
        <topology evidence="7">Single-pass type II membrane protein</topology>
    </subcellularLocation>
</comment>
<keyword evidence="7" id="KW-0812">Transmembrane</keyword>
<dbReference type="GO" id="GO:0004252">
    <property type="term" value="F:serine-type endopeptidase activity"/>
    <property type="evidence" value="ECO:0007669"/>
    <property type="project" value="InterPro"/>
</dbReference>
<evidence type="ECO:0000313" key="10">
    <source>
        <dbReference type="Proteomes" id="UP000823900"/>
    </source>
</evidence>
<dbReference type="PANTHER" id="PTHR43390">
    <property type="entry name" value="SIGNAL PEPTIDASE I"/>
    <property type="match status" value="1"/>
</dbReference>
<dbReference type="InterPro" id="IPR000223">
    <property type="entry name" value="Pept_S26A_signal_pept_1"/>
</dbReference>
<reference evidence="9" key="2">
    <citation type="submission" date="2021-04" db="EMBL/GenBank/DDBJ databases">
        <authorList>
            <person name="Gilroy R."/>
        </authorList>
    </citation>
    <scope>NUCLEOTIDE SEQUENCE</scope>
    <source>
        <strain evidence="9">CHK178-16964</strain>
    </source>
</reference>
<dbReference type="PRINTS" id="PR00727">
    <property type="entry name" value="LEADERPTASE"/>
</dbReference>
<evidence type="ECO:0000259" key="8">
    <source>
        <dbReference type="Pfam" id="PF10502"/>
    </source>
</evidence>
<feature type="transmembrane region" description="Helical" evidence="7">
    <location>
        <begin position="27"/>
        <end position="50"/>
    </location>
</feature>
<evidence type="ECO:0000256" key="6">
    <source>
        <dbReference type="PIRSR" id="PIRSR600223-1"/>
    </source>
</evidence>
<name>A0A9D2KLZ4_9FIRM</name>
<keyword evidence="7" id="KW-0472">Membrane</keyword>
<evidence type="ECO:0000256" key="7">
    <source>
        <dbReference type="RuleBase" id="RU362042"/>
    </source>
</evidence>
<gene>
    <name evidence="9" type="primary">lepB</name>
    <name evidence="9" type="ORF">IAA07_00655</name>
</gene>
<dbReference type="GO" id="GO:0005886">
    <property type="term" value="C:plasma membrane"/>
    <property type="evidence" value="ECO:0007669"/>
    <property type="project" value="UniProtKB-SubCell"/>
</dbReference>
<accession>A0A9D2KLZ4</accession>
<feature type="domain" description="Peptidase S26" evidence="8">
    <location>
        <begin position="28"/>
        <end position="189"/>
    </location>
</feature>
<evidence type="ECO:0000256" key="5">
    <source>
        <dbReference type="ARBA" id="ARBA00022801"/>
    </source>
</evidence>
<dbReference type="CDD" id="cd06530">
    <property type="entry name" value="S26_SPase_I"/>
    <property type="match status" value="1"/>
</dbReference>
<evidence type="ECO:0000313" key="9">
    <source>
        <dbReference type="EMBL" id="HJA70073.1"/>
    </source>
</evidence>
<comment type="catalytic activity">
    <reaction evidence="1 7">
        <text>Cleavage of hydrophobic, N-terminal signal or leader sequences from secreted and periplasmic proteins.</text>
        <dbReference type="EC" id="3.4.21.89"/>
    </reaction>
</comment>
<dbReference type="InterPro" id="IPR019533">
    <property type="entry name" value="Peptidase_S26"/>
</dbReference>
<keyword evidence="5 7" id="KW-0378">Hydrolase</keyword>